<proteinExistence type="predicted"/>
<keyword evidence="1" id="KW-0175">Coiled coil</keyword>
<feature type="coiled-coil region" evidence="1">
    <location>
        <begin position="481"/>
        <end position="508"/>
    </location>
</feature>
<gene>
    <name evidence="2" type="ORF">F0E85_06385</name>
</gene>
<organism evidence="2">
    <name type="scientific">Campylobacter coli</name>
    <dbReference type="NCBI Taxonomy" id="195"/>
    <lineage>
        <taxon>Bacteria</taxon>
        <taxon>Pseudomonadati</taxon>
        <taxon>Campylobacterota</taxon>
        <taxon>Epsilonproteobacteria</taxon>
        <taxon>Campylobacterales</taxon>
        <taxon>Campylobacteraceae</taxon>
        <taxon>Campylobacter</taxon>
    </lineage>
</organism>
<protein>
    <recommendedName>
        <fullName evidence="3">Sugar transferase</fullName>
    </recommendedName>
</protein>
<evidence type="ECO:0000256" key="1">
    <source>
        <dbReference type="SAM" id="Coils"/>
    </source>
</evidence>
<dbReference type="EMBL" id="AAKCQV010000010">
    <property type="protein sequence ID" value="ECQ7361224.1"/>
    <property type="molecule type" value="Genomic_DNA"/>
</dbReference>
<dbReference type="AlphaFoldDB" id="A0A5Y9JSQ2"/>
<accession>A0A5Y9JSQ2</accession>
<evidence type="ECO:0008006" key="3">
    <source>
        <dbReference type="Google" id="ProtNLM"/>
    </source>
</evidence>
<reference evidence="2" key="1">
    <citation type="submission" date="2019-08" db="EMBL/GenBank/DDBJ databases">
        <authorList>
            <person name="Ashton P.M."/>
            <person name="Dallman T."/>
            <person name="Nair S."/>
            <person name="De Pinna E."/>
            <person name="Peters T."/>
            <person name="Grant K."/>
        </authorList>
    </citation>
    <scope>NUCLEOTIDE SEQUENCE</scope>
    <source>
        <strain evidence="2">241883</strain>
    </source>
</reference>
<evidence type="ECO:0000313" key="2">
    <source>
        <dbReference type="EMBL" id="ECQ7361224.1"/>
    </source>
</evidence>
<name>A0A5Y9JSQ2_CAMCO</name>
<sequence length="680" mass="81777">MKNIKIFLDKLQSWNKHFKITDYQYDKYNCEISDFFKMSLEIQENKLDFGELLEYWRNIFSKDYFELYHPIYNNIKTRAIKNFFAPKKHPRFSNYVFFIDENNQHPWILCQVYDFFQFLITEEGIFSNPISHKIMAEESVRDIERLPLAIEDYLSFEELFYKNIRFGWLLRKNRPAHHFYEDIPSYYILDVKKPIYNKESFFTPENSVLSDKKNEVFIYPGIFRSLGRISDILYHQSNQKVFLESIGKLEKKDTEDILVLWLQLPGERRMWLEQIDGVKNILCEIKKYFKAIRIFFDGMTSYENEINIFNDNYQLYKEIKSIILDDKIEIISMIGKDYRTKIFYCSQADLALCEMGTALLVPHSFCNKEIVAYYGYEEYKNAGCENPNKIKKVSEQYIKVVDFKDKFRFNYHIPFQHIYNLAADIIEEIKGIKMHRLEVPSVDLVATSYELEQKYNIKFPIEYVSIYNEYKNILSDKIDWLFNEIQKLQSLQNDINKKNENFSNMIKERELEYFKVLEEKYKLQIADLCTNNKIANQQNQDLLKKINENACFIYIEEHESAKLRVREHLAYKLGQAMIVNSKTLLGYIKMPFVLSYIKDKHKQEQKIYQEKIKKDPSLKLPPLESYSDYKEALKEKECLTYKLGESLIKANKTWYKGGYVRLIFEIRKIKLEFKTKREKK</sequence>
<comment type="caution">
    <text evidence="2">The sequence shown here is derived from an EMBL/GenBank/DDBJ whole genome shotgun (WGS) entry which is preliminary data.</text>
</comment>